<dbReference type="EMBL" id="NHON01000102">
    <property type="protein sequence ID" value="OWJ61422.1"/>
    <property type="molecule type" value="Genomic_DNA"/>
</dbReference>
<gene>
    <name evidence="1" type="ORF">BWR60_30990</name>
</gene>
<evidence type="ECO:0000313" key="1">
    <source>
        <dbReference type="EMBL" id="OWJ61422.1"/>
    </source>
</evidence>
<comment type="caution">
    <text evidence="1">The sequence shown here is derived from an EMBL/GenBank/DDBJ whole genome shotgun (WGS) entry which is preliminary data.</text>
</comment>
<protein>
    <recommendedName>
        <fullName evidence="3">DUF2125 domain-containing protein</fullName>
    </recommendedName>
</protein>
<evidence type="ECO:0000313" key="2">
    <source>
        <dbReference type="Proteomes" id="UP000196655"/>
    </source>
</evidence>
<proteinExistence type="predicted"/>
<evidence type="ECO:0008006" key="3">
    <source>
        <dbReference type="Google" id="ProtNLM"/>
    </source>
</evidence>
<accession>A0A211Z831</accession>
<dbReference type="Proteomes" id="UP000196655">
    <property type="component" value="Unassembled WGS sequence"/>
</dbReference>
<dbReference type="AlphaFoldDB" id="A0A211Z831"/>
<keyword evidence="2" id="KW-1185">Reference proteome</keyword>
<sequence length="387" mass="40560">MDPAQEPYAVSCDAETLRAMPAAEGRFTLSSDRLLSCSLGNVGRIAAKSRHVSGTVDPAAGANTQIAVTLDQITIEGGGTRAPTIDRLVLTRTGRPAADGRFDIDVEIATTGLSLAIPHDTGMLTIDRMVFDCSMPGSDSRGQIQAAIALVADAGNVGADTAALRDRLVGAMGKAGTATLTAEGLQAKRHGIGIRLASLAFGAGYRNLTREGGDITFRLDAEGIATDPKWAYDAWTPTAGTAQISIEDFPIWQIFASSFADRKIDSEAEDKLFRESRMRFLFDTVRLSAPDATLDFGGAIATNPDAVLGSAGTLKLHLTGIDGLVKALQADPKANQAAAGLTMLQVLGRQTTTSDGKSARDYEIVIDPSGKVLVNGADVQAMIPKDL</sequence>
<reference evidence="2" key="1">
    <citation type="submission" date="2017-05" db="EMBL/GenBank/DDBJ databases">
        <authorList>
            <person name="Macchi M."/>
            <person name="Festa S."/>
            <person name="Coppotelli B.M."/>
            <person name="Morelli I.S."/>
        </authorList>
    </citation>
    <scope>NUCLEOTIDE SEQUENCE [LARGE SCALE GENOMIC DNA]</scope>
    <source>
        <strain evidence="2">I</strain>
    </source>
</reference>
<name>A0A211Z831_9PROT</name>
<organism evidence="1 2">
    <name type="scientific">Inquilinus limosus</name>
    <dbReference type="NCBI Taxonomy" id="171674"/>
    <lineage>
        <taxon>Bacteria</taxon>
        <taxon>Pseudomonadati</taxon>
        <taxon>Pseudomonadota</taxon>
        <taxon>Alphaproteobacteria</taxon>
        <taxon>Rhodospirillales</taxon>
        <taxon>Rhodospirillaceae</taxon>
        <taxon>Inquilinus</taxon>
    </lineage>
</organism>